<dbReference type="InterPro" id="IPR027381">
    <property type="entry name" value="LytR/CpsA/Psr_C"/>
</dbReference>
<evidence type="ECO:0000313" key="5">
    <source>
        <dbReference type="Proteomes" id="UP000251995"/>
    </source>
</evidence>
<dbReference type="Gene3D" id="3.30.70.2390">
    <property type="match status" value="1"/>
</dbReference>
<dbReference type="EMBL" id="CP025198">
    <property type="protein sequence ID" value="AXE37633.1"/>
    <property type="molecule type" value="Genomic_DNA"/>
</dbReference>
<feature type="compositionally biased region" description="Low complexity" evidence="1">
    <location>
        <begin position="173"/>
        <end position="183"/>
    </location>
</feature>
<sequence>MTQSARHYLKLVATPITMILLLAIIVMGFWYGWKSLTAPFGPKAVPCVNTDVGKALTSKSVQLDVVNGGHTRGLAGDVAKALTGKGFTVTDTGNTDERVKQTVIVGVAKDSPEVKLVAAFFPRSTVRADATRVDHSVTVMVGENYRGFNTKAPTSLAVSGPVCLPSPSPTPTPSGSGSATPAS</sequence>
<dbReference type="RefSeq" id="WP_114043760.1">
    <property type="nucleotide sequence ID" value="NZ_CP025198.1"/>
</dbReference>
<keyword evidence="2" id="KW-0812">Transmembrane</keyword>
<gene>
    <name evidence="4" type="ORF">JS278_00440</name>
</gene>
<evidence type="ECO:0000256" key="1">
    <source>
        <dbReference type="SAM" id="MobiDB-lite"/>
    </source>
</evidence>
<keyword evidence="5" id="KW-1185">Reference proteome</keyword>
<reference evidence="4 5" key="1">
    <citation type="submission" date="2017-12" db="EMBL/GenBank/DDBJ databases">
        <title>The whole genome sequence of the Acidipropionibacterium virtanenii sp. nov. type strain JS278.</title>
        <authorList>
            <person name="Laine P."/>
            <person name="Deptula P."/>
            <person name="Varmanen P."/>
            <person name="Auvinen P."/>
        </authorList>
    </citation>
    <scope>NUCLEOTIDE SEQUENCE [LARGE SCALE GENOMIC DNA]</scope>
    <source>
        <strain evidence="4 5">JS278</strain>
    </source>
</reference>
<proteinExistence type="predicted"/>
<dbReference type="AlphaFoldDB" id="A0A344UQT5"/>
<dbReference type="Pfam" id="PF13399">
    <property type="entry name" value="LytR_C"/>
    <property type="match status" value="1"/>
</dbReference>
<dbReference type="Proteomes" id="UP000251995">
    <property type="component" value="Chromosome"/>
</dbReference>
<organism evidence="4 5">
    <name type="scientific">Acidipropionibacterium virtanenii</name>
    <dbReference type="NCBI Taxonomy" id="2057246"/>
    <lineage>
        <taxon>Bacteria</taxon>
        <taxon>Bacillati</taxon>
        <taxon>Actinomycetota</taxon>
        <taxon>Actinomycetes</taxon>
        <taxon>Propionibacteriales</taxon>
        <taxon>Propionibacteriaceae</taxon>
        <taxon>Acidipropionibacterium</taxon>
    </lineage>
</organism>
<evidence type="ECO:0000313" key="4">
    <source>
        <dbReference type="EMBL" id="AXE37633.1"/>
    </source>
</evidence>
<evidence type="ECO:0000259" key="3">
    <source>
        <dbReference type="Pfam" id="PF13399"/>
    </source>
</evidence>
<feature type="transmembrane region" description="Helical" evidence="2">
    <location>
        <begin position="12"/>
        <end position="33"/>
    </location>
</feature>
<feature type="region of interest" description="Disordered" evidence="1">
    <location>
        <begin position="162"/>
        <end position="183"/>
    </location>
</feature>
<evidence type="ECO:0000256" key="2">
    <source>
        <dbReference type="SAM" id="Phobius"/>
    </source>
</evidence>
<dbReference type="KEGG" id="acij:JS278_00440"/>
<dbReference type="OrthoDB" id="3727388at2"/>
<name>A0A344UQT5_9ACTN</name>
<protein>
    <recommendedName>
        <fullName evidence="3">LytR/CpsA/Psr regulator C-terminal domain-containing protein</fullName>
    </recommendedName>
</protein>
<accession>A0A344UQT5</accession>
<keyword evidence="2" id="KW-1133">Transmembrane helix</keyword>
<keyword evidence="2" id="KW-0472">Membrane</keyword>
<feature type="domain" description="LytR/CpsA/Psr regulator C-terminal" evidence="3">
    <location>
        <begin position="60"/>
        <end position="145"/>
    </location>
</feature>